<organism evidence="4 5">
    <name type="scientific">Rhizobium meliloti</name>
    <name type="common">Ensifer meliloti</name>
    <name type="synonym">Sinorhizobium meliloti</name>
    <dbReference type="NCBI Taxonomy" id="382"/>
    <lineage>
        <taxon>Bacteria</taxon>
        <taxon>Pseudomonadati</taxon>
        <taxon>Pseudomonadota</taxon>
        <taxon>Alphaproteobacteria</taxon>
        <taxon>Hyphomicrobiales</taxon>
        <taxon>Rhizobiaceae</taxon>
        <taxon>Sinorhizobium/Ensifer group</taxon>
        <taxon>Sinorhizobium</taxon>
    </lineage>
</organism>
<dbReference type="Pfam" id="PF19305">
    <property type="entry name" value="MmgE_PrpD_C"/>
    <property type="match status" value="1"/>
</dbReference>
<dbReference type="SUPFAM" id="SSF103378">
    <property type="entry name" value="2-methylcitrate dehydratase PrpD"/>
    <property type="match status" value="1"/>
</dbReference>
<feature type="domain" description="MmgE/PrpD C-terminal" evidence="3">
    <location>
        <begin position="297"/>
        <end position="464"/>
    </location>
</feature>
<dbReference type="Gene3D" id="1.10.4100.10">
    <property type="entry name" value="2-methylcitrate dehydratase PrpD"/>
    <property type="match status" value="1"/>
</dbReference>
<accession>A0A2J0YYT5</accession>
<comment type="caution">
    <text evidence="4">The sequence shown here is derived from an EMBL/GenBank/DDBJ whole genome shotgun (WGS) entry which is preliminary data.</text>
</comment>
<dbReference type="InterPro" id="IPR036148">
    <property type="entry name" value="MmgE/PrpD_sf"/>
</dbReference>
<dbReference type="Proteomes" id="UP000231987">
    <property type="component" value="Unassembled WGS sequence"/>
</dbReference>
<evidence type="ECO:0000313" key="4">
    <source>
        <dbReference type="EMBL" id="PJR13445.1"/>
    </source>
</evidence>
<gene>
    <name evidence="4" type="ORF">CEJ86_22170</name>
</gene>
<dbReference type="InterPro" id="IPR045337">
    <property type="entry name" value="MmgE_PrpD_C"/>
</dbReference>
<dbReference type="AlphaFoldDB" id="A0A2J0YYT5"/>
<dbReference type="PANTHER" id="PTHR16943:SF8">
    <property type="entry name" value="2-METHYLCITRATE DEHYDRATASE"/>
    <property type="match status" value="1"/>
</dbReference>
<evidence type="ECO:0000256" key="1">
    <source>
        <dbReference type="ARBA" id="ARBA00006174"/>
    </source>
</evidence>
<evidence type="ECO:0000313" key="5">
    <source>
        <dbReference type="Proteomes" id="UP000231987"/>
    </source>
</evidence>
<protein>
    <recommendedName>
        <fullName evidence="6">MmgE/PrpD family protein</fullName>
    </recommendedName>
</protein>
<dbReference type="PANTHER" id="PTHR16943">
    <property type="entry name" value="2-METHYLCITRATE DEHYDRATASE-RELATED"/>
    <property type="match status" value="1"/>
</dbReference>
<dbReference type="InterPro" id="IPR042188">
    <property type="entry name" value="MmgE/PrpD_sf_2"/>
</dbReference>
<dbReference type="GO" id="GO:0016829">
    <property type="term" value="F:lyase activity"/>
    <property type="evidence" value="ECO:0007669"/>
    <property type="project" value="InterPro"/>
</dbReference>
<proteinExistence type="inferred from homology"/>
<dbReference type="InterPro" id="IPR042183">
    <property type="entry name" value="MmgE/PrpD_sf_1"/>
</dbReference>
<dbReference type="EMBL" id="NJGD01000010">
    <property type="protein sequence ID" value="PJR13445.1"/>
    <property type="molecule type" value="Genomic_DNA"/>
</dbReference>
<sequence length="489" mass="52733">MMFWMASRSHATDFSQEDRSMTTTSEPHGLTAQVAEYSRKARFEDMPDAAVDAAKRCILDTLGCMVLGSTIDSAQIMAGYVRSIEGIGQSTVIGAGFKAPAAFAALTNGTASHADEMDASHISWGHPASIAIGVGLSLSEAQGLGGKDFINAATLMHDVGARLMDAAGGRQAMLETNHTHSSVPFAIGAAAAAGNLLGLDQMQMQYALAIASMKIFAPAAFMDERNHMTKAMTHGQSAYAGTTAALLASRGFEANERIYEAKHGLMDFWANKKSDPSRVTAKLGEYFSITDTGFKYYSAGYPIHAPLHGALQILRDNSLSPDNVESVTLGMGSHSADIVDNRDNASISVQAMVSLGMVLGRLGYDQAHDEEALKRLDVQRLRSLITIFRDPEMDARSATTRAAWVEIKTKDGQVYRAPEQLPPGHWERGGMPWSDVEAKFAMLVEPRLGIETSEKIIALGRRLEELRDLSELGRLLSGPSKAPLHHSPH</sequence>
<dbReference type="InterPro" id="IPR005656">
    <property type="entry name" value="MmgE_PrpD"/>
</dbReference>
<dbReference type="InterPro" id="IPR045336">
    <property type="entry name" value="MmgE_PrpD_N"/>
</dbReference>
<evidence type="ECO:0000259" key="2">
    <source>
        <dbReference type="Pfam" id="PF03972"/>
    </source>
</evidence>
<dbReference type="Gene3D" id="3.30.1330.120">
    <property type="entry name" value="2-methylcitrate dehydratase PrpD"/>
    <property type="match status" value="1"/>
</dbReference>
<dbReference type="Pfam" id="PF03972">
    <property type="entry name" value="MmgE_PrpD_N"/>
    <property type="match status" value="1"/>
</dbReference>
<feature type="domain" description="MmgE/PrpD N-terminal" evidence="2">
    <location>
        <begin position="33"/>
        <end position="273"/>
    </location>
</feature>
<name>A0A2J0YYT5_RHIML</name>
<evidence type="ECO:0008006" key="6">
    <source>
        <dbReference type="Google" id="ProtNLM"/>
    </source>
</evidence>
<evidence type="ECO:0000259" key="3">
    <source>
        <dbReference type="Pfam" id="PF19305"/>
    </source>
</evidence>
<comment type="similarity">
    <text evidence="1">Belongs to the PrpD family.</text>
</comment>
<reference evidence="4 5" key="1">
    <citation type="submission" date="2017-06" db="EMBL/GenBank/DDBJ databases">
        <title>Ensifer strains isolated from leguminous trees and herbs display diverse denitrification phenotypes with some acting as strong N2O sinks.</title>
        <authorList>
            <person name="Woliy K."/>
            <person name="Mania D."/>
            <person name="Bakken L.R."/>
            <person name="Frostegard A."/>
        </authorList>
    </citation>
    <scope>NUCLEOTIDE SEQUENCE [LARGE SCALE GENOMIC DNA]</scope>
    <source>
        <strain evidence="4 5">AC50a</strain>
    </source>
</reference>